<dbReference type="PANTHER" id="PTHR15654">
    <property type="entry name" value="COILED-COIL DOMAIN-CONTAINING PROTEIN 113-RELATED"/>
    <property type="match status" value="1"/>
</dbReference>
<dbReference type="GO" id="GO:0060271">
    <property type="term" value="P:cilium assembly"/>
    <property type="evidence" value="ECO:0007669"/>
    <property type="project" value="TreeGrafter"/>
</dbReference>
<dbReference type="InParanoid" id="E1ZNZ4"/>
<dbReference type="InterPro" id="IPR051885">
    <property type="entry name" value="CC_CF"/>
</dbReference>
<evidence type="ECO:0000313" key="7">
    <source>
        <dbReference type="EMBL" id="EFN52426.1"/>
    </source>
</evidence>
<protein>
    <recommendedName>
        <fullName evidence="6">CCDC113/CCDC96 coiled-coil domain-containing protein</fullName>
    </recommendedName>
</protein>
<dbReference type="InterPro" id="IPR025254">
    <property type="entry name" value="CCDC113/CCDC96_CC"/>
</dbReference>
<dbReference type="AlphaFoldDB" id="E1ZNZ4"/>
<dbReference type="eggNOG" id="ENOG502QYNP">
    <property type="taxonomic scope" value="Eukaryota"/>
</dbReference>
<dbReference type="OrthoDB" id="568056at2759"/>
<organism evidence="8">
    <name type="scientific">Chlorella variabilis</name>
    <name type="common">Green alga</name>
    <dbReference type="NCBI Taxonomy" id="554065"/>
    <lineage>
        <taxon>Eukaryota</taxon>
        <taxon>Viridiplantae</taxon>
        <taxon>Chlorophyta</taxon>
        <taxon>core chlorophytes</taxon>
        <taxon>Trebouxiophyceae</taxon>
        <taxon>Chlorellales</taxon>
        <taxon>Chlorellaceae</taxon>
        <taxon>Chlorella clade</taxon>
        <taxon>Chlorella</taxon>
    </lineage>
</organism>
<feature type="compositionally biased region" description="Low complexity" evidence="5">
    <location>
        <begin position="80"/>
        <end position="90"/>
    </location>
</feature>
<dbReference type="STRING" id="554065.E1ZNZ4"/>
<evidence type="ECO:0000256" key="4">
    <source>
        <dbReference type="SAM" id="Coils"/>
    </source>
</evidence>
<evidence type="ECO:0000259" key="6">
    <source>
        <dbReference type="Pfam" id="PF13870"/>
    </source>
</evidence>
<dbReference type="GO" id="GO:0005930">
    <property type="term" value="C:axoneme"/>
    <property type="evidence" value="ECO:0007669"/>
    <property type="project" value="TreeGrafter"/>
</dbReference>
<evidence type="ECO:0000256" key="3">
    <source>
        <dbReference type="ARBA" id="ARBA00023273"/>
    </source>
</evidence>
<dbReference type="RefSeq" id="XP_005844528.1">
    <property type="nucleotide sequence ID" value="XM_005844466.1"/>
</dbReference>
<proteinExistence type="predicted"/>
<feature type="coiled-coil region" evidence="4">
    <location>
        <begin position="233"/>
        <end position="260"/>
    </location>
</feature>
<evidence type="ECO:0000256" key="5">
    <source>
        <dbReference type="SAM" id="MobiDB-lite"/>
    </source>
</evidence>
<feature type="coiled-coil region" evidence="4">
    <location>
        <begin position="319"/>
        <end position="400"/>
    </location>
</feature>
<evidence type="ECO:0000256" key="2">
    <source>
        <dbReference type="ARBA" id="ARBA00023054"/>
    </source>
</evidence>
<evidence type="ECO:0000313" key="8">
    <source>
        <dbReference type="Proteomes" id="UP000008141"/>
    </source>
</evidence>
<dbReference type="EMBL" id="GL433856">
    <property type="protein sequence ID" value="EFN52426.1"/>
    <property type="molecule type" value="Genomic_DNA"/>
</dbReference>
<dbReference type="PANTHER" id="PTHR15654:SF1">
    <property type="entry name" value="COILED-COIL DOMAIN-CONTAINING PROTEIN 96"/>
    <property type="match status" value="1"/>
</dbReference>
<reference evidence="7 8" key="1">
    <citation type="journal article" date="2010" name="Plant Cell">
        <title>The Chlorella variabilis NC64A genome reveals adaptation to photosymbiosis, coevolution with viruses, and cryptic sex.</title>
        <authorList>
            <person name="Blanc G."/>
            <person name="Duncan G."/>
            <person name="Agarkova I."/>
            <person name="Borodovsky M."/>
            <person name="Gurnon J."/>
            <person name="Kuo A."/>
            <person name="Lindquist E."/>
            <person name="Lucas S."/>
            <person name="Pangilinan J."/>
            <person name="Polle J."/>
            <person name="Salamov A."/>
            <person name="Terry A."/>
            <person name="Yamada T."/>
            <person name="Dunigan D.D."/>
            <person name="Grigoriev I.V."/>
            <person name="Claverie J.M."/>
            <person name="Van Etten J.L."/>
        </authorList>
    </citation>
    <scope>NUCLEOTIDE SEQUENCE [LARGE SCALE GENOMIC DNA]</scope>
    <source>
        <strain evidence="7 8">NC64A</strain>
    </source>
</reference>
<evidence type="ECO:0000256" key="1">
    <source>
        <dbReference type="ARBA" id="ARBA00004138"/>
    </source>
</evidence>
<feature type="region of interest" description="Disordered" evidence="5">
    <location>
        <begin position="60"/>
        <end position="94"/>
    </location>
</feature>
<dbReference type="KEGG" id="cvr:CHLNCDRAFT_138933"/>
<feature type="domain" description="CCDC113/CCDC96 coiled-coil" evidence="6">
    <location>
        <begin position="229"/>
        <end position="397"/>
    </location>
</feature>
<gene>
    <name evidence="7" type="ORF">CHLNCDRAFT_138933</name>
</gene>
<comment type="subcellular location">
    <subcellularLocation>
        <location evidence="1">Cell projection</location>
        <location evidence="1">Cilium</location>
    </subcellularLocation>
</comment>
<dbReference type="Proteomes" id="UP000008141">
    <property type="component" value="Unassembled WGS sequence"/>
</dbReference>
<dbReference type="Pfam" id="PF13870">
    <property type="entry name" value="CCDC113_CCDC96_CC"/>
    <property type="match status" value="1"/>
</dbReference>
<keyword evidence="2 4" id="KW-0175">Coiled coil</keyword>
<dbReference type="GO" id="GO:0036064">
    <property type="term" value="C:ciliary basal body"/>
    <property type="evidence" value="ECO:0007669"/>
    <property type="project" value="TreeGrafter"/>
</dbReference>
<sequence>MADPPPLPSPPPPPPPVLHLRLELTGDEARPLAVVLQLAADERVRLQLDIQDDGSVAATLEPARTGTAEMSPAGVKAEEAGSSADSAAPEPQAPTLEQQHADLLHENGRLQGRVRQYLDGITKASRKTLQHASGQLMEGAEQRYLLALQQLRLLRGEQASAAVAAEAALAPERARLAAAAAKTQAQREALLRFVADAAAASERAAAAGRIKAAVSSAALQRFLAAEPAKGAEVRALRACHARLRRQLEAAERRLKAADQLSAEGLHLVDYEQLRIENASLAAKREARAAEVDKLRGKLAQAVQITAHVREKLHCVGLERGALAARLEAVEGEVQQARAQATAARARRERAQRRRGDLAQDWRVVTDRRCLADMQQQEAELAELQAQAAALRARYEALGSGGGGQSAAGDGR</sequence>
<name>E1ZNZ4_CHLVA</name>
<dbReference type="OMA" id="DIDQCRV"/>
<keyword evidence="3" id="KW-0966">Cell projection</keyword>
<accession>E1ZNZ4</accession>
<keyword evidence="8" id="KW-1185">Reference proteome</keyword>
<dbReference type="GeneID" id="17351928"/>